<dbReference type="GO" id="GO:0006508">
    <property type="term" value="P:proteolysis"/>
    <property type="evidence" value="ECO:0007669"/>
    <property type="project" value="InterPro"/>
</dbReference>
<dbReference type="Gene3D" id="2.40.10.10">
    <property type="entry name" value="Trypsin-like serine proteases"/>
    <property type="match status" value="2"/>
</dbReference>
<dbReference type="GO" id="GO:0004252">
    <property type="term" value="F:serine-type endopeptidase activity"/>
    <property type="evidence" value="ECO:0007669"/>
    <property type="project" value="InterPro"/>
</dbReference>
<protein>
    <submittedName>
        <fullName evidence="5">Trypsin</fullName>
    </submittedName>
</protein>
<evidence type="ECO:0000256" key="1">
    <source>
        <dbReference type="ARBA" id="ARBA00022729"/>
    </source>
</evidence>
<evidence type="ECO:0000259" key="4">
    <source>
        <dbReference type="PROSITE" id="PS50240"/>
    </source>
</evidence>
<accession>A0A157ZW74</accession>
<dbReference type="InterPro" id="IPR001254">
    <property type="entry name" value="Trypsin_dom"/>
</dbReference>
<dbReference type="InterPro" id="IPR050966">
    <property type="entry name" value="Glutamyl_endopeptidase"/>
</dbReference>
<gene>
    <name evidence="5" type="ORF">AWB76_01377</name>
</gene>
<feature type="chain" id="PRO_5007619791" evidence="3">
    <location>
        <begin position="26"/>
        <end position="386"/>
    </location>
</feature>
<dbReference type="AlphaFoldDB" id="A0A157ZW74"/>
<dbReference type="InterPro" id="IPR043504">
    <property type="entry name" value="Peptidase_S1_PA_chymotrypsin"/>
</dbReference>
<dbReference type="STRING" id="1777137.AWB76_01377"/>
<dbReference type="PROSITE" id="PS50240">
    <property type="entry name" value="TRYPSIN_DOM"/>
    <property type="match status" value="1"/>
</dbReference>
<dbReference type="PANTHER" id="PTHR15462">
    <property type="entry name" value="SERINE PROTEASE"/>
    <property type="match status" value="1"/>
</dbReference>
<dbReference type="SUPFAM" id="SSF50494">
    <property type="entry name" value="Trypsin-like serine proteases"/>
    <property type="match status" value="1"/>
</dbReference>
<dbReference type="RefSeq" id="WP_244173241.1">
    <property type="nucleotide sequence ID" value="NZ_FCOI02000003.1"/>
</dbReference>
<feature type="region of interest" description="Disordered" evidence="2">
    <location>
        <begin position="64"/>
        <end position="99"/>
    </location>
</feature>
<dbReference type="EMBL" id="FCOI02000003">
    <property type="protein sequence ID" value="SAK49794.1"/>
    <property type="molecule type" value="Genomic_DNA"/>
</dbReference>
<evidence type="ECO:0000313" key="6">
    <source>
        <dbReference type="Proteomes" id="UP000054624"/>
    </source>
</evidence>
<proteinExistence type="predicted"/>
<evidence type="ECO:0000256" key="2">
    <source>
        <dbReference type="SAM" id="MobiDB-lite"/>
    </source>
</evidence>
<dbReference type="PANTHER" id="PTHR15462:SF19">
    <property type="entry name" value="PEPTIDASE S1 DOMAIN-CONTAINING PROTEIN"/>
    <property type="match status" value="1"/>
</dbReference>
<reference evidence="6" key="1">
    <citation type="submission" date="2016-01" db="EMBL/GenBank/DDBJ databases">
        <authorList>
            <person name="Peeters Charlotte."/>
        </authorList>
    </citation>
    <scope>NUCLEOTIDE SEQUENCE [LARGE SCALE GENOMIC DNA]</scope>
</reference>
<feature type="signal peptide" evidence="3">
    <location>
        <begin position="1"/>
        <end position="25"/>
    </location>
</feature>
<organism evidence="5 6">
    <name type="scientific">Caballeronia temeraria</name>
    <dbReference type="NCBI Taxonomy" id="1777137"/>
    <lineage>
        <taxon>Bacteria</taxon>
        <taxon>Pseudomonadati</taxon>
        <taxon>Pseudomonadota</taxon>
        <taxon>Betaproteobacteria</taxon>
        <taxon>Burkholderiales</taxon>
        <taxon>Burkholderiaceae</taxon>
        <taxon>Caballeronia</taxon>
    </lineage>
</organism>
<keyword evidence="1 3" id="KW-0732">Signal</keyword>
<dbReference type="InterPro" id="IPR018114">
    <property type="entry name" value="TRYPSIN_HIS"/>
</dbReference>
<dbReference type="PROSITE" id="PS00134">
    <property type="entry name" value="TRYPSIN_HIS"/>
    <property type="match status" value="1"/>
</dbReference>
<feature type="domain" description="Peptidase S1" evidence="4">
    <location>
        <begin position="132"/>
        <end position="386"/>
    </location>
</feature>
<dbReference type="Proteomes" id="UP000054624">
    <property type="component" value="Unassembled WGS sequence"/>
</dbReference>
<name>A0A157ZW74_9BURK</name>
<evidence type="ECO:0000313" key="5">
    <source>
        <dbReference type="EMBL" id="SAK49794.1"/>
    </source>
</evidence>
<dbReference type="Pfam" id="PF00089">
    <property type="entry name" value="Trypsin"/>
    <property type="match status" value="1"/>
</dbReference>
<evidence type="ECO:0000256" key="3">
    <source>
        <dbReference type="SAM" id="SignalP"/>
    </source>
</evidence>
<keyword evidence="6" id="KW-1185">Reference proteome</keyword>
<dbReference type="InterPro" id="IPR009003">
    <property type="entry name" value="Peptidase_S1_PA"/>
</dbReference>
<sequence>MTTFSLKTPAFAAAMAFGMATTAFAQQAQVRGAVTELLVPEQAARAAPDSSFATATPMLLPTPGFTPPTASEALPQAPSIDFGAAGSSRGGAGSGAQSAVRVAPELKAGPSMPDAQTREFGTSGQPFNTARVAAQNNSTQSYYPFSPTGWLTYSTPSGGMRCSASLIKPGVVVTAAHCVALFGSSRLYSNFRFAPAYNNGVAPFGTWNVAGVWLMTSYYNGTDSCAQRGVVCQNDIAVLRIAPQNGVYPGARTGWYGYGWNGWGLNASKQTIISQLGYPQGLDYGVIMERNESQSYVASTFSNNTIIGTAMNQGSSGGPWLVNLGIGAVHNGMSFGSFPDRQMVVGVTSWGYNGNPAIKQAGASPFTSSNIVPLVNAACSGAGSAC</sequence>